<dbReference type="InterPro" id="IPR011006">
    <property type="entry name" value="CheY-like_superfamily"/>
</dbReference>
<dbReference type="PANTHER" id="PTHR45138">
    <property type="entry name" value="REGULATORY COMPONENTS OF SENSORY TRANSDUCTION SYSTEM"/>
    <property type="match status" value="1"/>
</dbReference>
<name>A0A0H3N8M3_CLODC</name>
<accession>A0A0H3N8M3</accession>
<dbReference type="GO" id="GO:0052621">
    <property type="term" value="F:diguanylate cyclase activity"/>
    <property type="evidence" value="ECO:0007669"/>
    <property type="project" value="TreeGrafter"/>
</dbReference>
<dbReference type="SMART" id="SM00267">
    <property type="entry name" value="GGDEF"/>
    <property type="match status" value="1"/>
</dbReference>
<proteinExistence type="predicted"/>
<feature type="modified residue" description="4-aspartylphosphate" evidence="3">
    <location>
        <position position="64"/>
    </location>
</feature>
<dbReference type="InterPro" id="IPR001789">
    <property type="entry name" value="Sig_transdc_resp-reg_receiver"/>
</dbReference>
<evidence type="ECO:0000259" key="5">
    <source>
        <dbReference type="PROSITE" id="PS50110"/>
    </source>
</evidence>
<dbReference type="Gene3D" id="3.40.50.2300">
    <property type="match status" value="1"/>
</dbReference>
<dbReference type="InterPro" id="IPR000160">
    <property type="entry name" value="GGDEF_dom"/>
</dbReference>
<evidence type="ECO:0000256" key="3">
    <source>
        <dbReference type="PROSITE-ProRule" id="PRU00169"/>
    </source>
</evidence>
<dbReference type="InterPro" id="IPR050469">
    <property type="entry name" value="Diguanylate_Cyclase"/>
</dbReference>
<dbReference type="Proteomes" id="UP000002068">
    <property type="component" value="Chromosome"/>
</dbReference>
<dbReference type="SUPFAM" id="SSF52172">
    <property type="entry name" value="CheY-like"/>
    <property type="match status" value="1"/>
</dbReference>
<dbReference type="PANTHER" id="PTHR45138:SF9">
    <property type="entry name" value="DIGUANYLATE CYCLASE DGCM-RELATED"/>
    <property type="match status" value="1"/>
</dbReference>
<gene>
    <name evidence="7" type="ordered locus">CD196_0477</name>
</gene>
<feature type="domain" description="GGDEF" evidence="6">
    <location>
        <begin position="188"/>
        <end position="320"/>
    </location>
</feature>
<dbReference type="SMART" id="SM00448">
    <property type="entry name" value="REC"/>
    <property type="match status" value="1"/>
</dbReference>
<comment type="function">
    <text evidence="2">May play the central regulatory role in sporulation. It may be an element of the effector pathway responsible for the activation of sporulation genes in response to nutritional stress. Spo0A may act in concert with spo0H (a sigma factor) to control the expression of some genes that are critical to the sporulation process.</text>
</comment>
<dbReference type="NCBIfam" id="TIGR00254">
    <property type="entry name" value="GGDEF"/>
    <property type="match status" value="1"/>
</dbReference>
<evidence type="ECO:0000256" key="1">
    <source>
        <dbReference type="ARBA" id="ARBA00018672"/>
    </source>
</evidence>
<dbReference type="PROSITE" id="PS50110">
    <property type="entry name" value="RESPONSE_REGULATORY"/>
    <property type="match status" value="1"/>
</dbReference>
<organism evidence="7 8">
    <name type="scientific">Clostridioides difficile (strain CD196)</name>
    <name type="common">Peptoclostridium difficile</name>
    <dbReference type="NCBI Taxonomy" id="645462"/>
    <lineage>
        <taxon>Bacteria</taxon>
        <taxon>Bacillati</taxon>
        <taxon>Bacillota</taxon>
        <taxon>Clostridia</taxon>
        <taxon>Peptostreptococcales</taxon>
        <taxon>Peptostreptococcaceae</taxon>
        <taxon>Clostridioides</taxon>
    </lineage>
</organism>
<dbReference type="InterPro" id="IPR029787">
    <property type="entry name" value="Nucleotide_cyclase"/>
</dbReference>
<evidence type="ECO:0000256" key="2">
    <source>
        <dbReference type="ARBA" id="ARBA00024867"/>
    </source>
</evidence>
<sequence length="326" mass="37224">MFKRGLYMKNKQQGTILVVDDSVLMCDLIDKTLTKDNFKVKKAFNAIEAKEFIEEFIPDIILLDIILPDNSGFEFCKEVKSNTRTADIPIIFITSKNTDTDIVKGFGVGAIDYMVKPFSMTELKARVIAHLEVKKSQDKLKKINNELESSLEKLNRLVVRDYLTGLYNRRHIINQLMEQRRINKYSETSISLILGDIDDFKVINDTYGHEAGDFVLTVISSIIKKNCRQIDTVSRWGGEEFLIMLTNTPIEGAKILSERIRKEIKEFDFNYKEHKIKCTITLGVVEVNSNISLEENISLADKAMYEGKNLGKDCSVVSTMKGLKKI</sequence>
<feature type="domain" description="Response regulatory" evidence="5">
    <location>
        <begin position="15"/>
        <end position="131"/>
    </location>
</feature>
<evidence type="ECO:0000256" key="4">
    <source>
        <dbReference type="SAM" id="Coils"/>
    </source>
</evidence>
<dbReference type="FunFam" id="3.30.70.270:FF:000001">
    <property type="entry name" value="Diguanylate cyclase domain protein"/>
    <property type="match status" value="1"/>
</dbReference>
<dbReference type="EMBL" id="FN538970">
    <property type="protein sequence ID" value="CBA60929.1"/>
    <property type="molecule type" value="Genomic_DNA"/>
</dbReference>
<dbReference type="CDD" id="cd01949">
    <property type="entry name" value="GGDEF"/>
    <property type="match status" value="1"/>
</dbReference>
<dbReference type="PROSITE" id="PS50887">
    <property type="entry name" value="GGDEF"/>
    <property type="match status" value="1"/>
</dbReference>
<dbReference type="AlphaFoldDB" id="A0A0H3N8M3"/>
<keyword evidence="3" id="KW-0597">Phosphoprotein</keyword>
<dbReference type="SUPFAM" id="SSF55073">
    <property type="entry name" value="Nucleotide cyclase"/>
    <property type="match status" value="1"/>
</dbReference>
<dbReference type="HOGENOM" id="CLU_000445_11_28_9"/>
<dbReference type="Gene3D" id="3.30.70.270">
    <property type="match status" value="1"/>
</dbReference>
<evidence type="ECO:0000313" key="7">
    <source>
        <dbReference type="EMBL" id="CBA60929.1"/>
    </source>
</evidence>
<keyword evidence="4" id="KW-0175">Coiled coil</keyword>
<protein>
    <recommendedName>
        <fullName evidence="1">Stage 0 sporulation protein A homolog</fullName>
    </recommendedName>
</protein>
<dbReference type="InterPro" id="IPR043128">
    <property type="entry name" value="Rev_trsase/Diguanyl_cyclase"/>
</dbReference>
<dbReference type="GO" id="GO:0000160">
    <property type="term" value="P:phosphorelay signal transduction system"/>
    <property type="evidence" value="ECO:0007669"/>
    <property type="project" value="InterPro"/>
</dbReference>
<dbReference type="Pfam" id="PF00072">
    <property type="entry name" value="Response_reg"/>
    <property type="match status" value="1"/>
</dbReference>
<feature type="coiled-coil region" evidence="4">
    <location>
        <begin position="133"/>
        <end position="160"/>
    </location>
</feature>
<dbReference type="KEGG" id="cdc:CD196_0477"/>
<dbReference type="Pfam" id="PF00990">
    <property type="entry name" value="GGDEF"/>
    <property type="match status" value="1"/>
</dbReference>
<reference evidence="7 8" key="1">
    <citation type="journal article" date="2009" name="Genome Biol.">
        <title>Comparative genome and phenotypic analysis of Clostridium difficile 027 strains provides insight into the evolution of a hypervirulent bacterium.</title>
        <authorList>
            <person name="Stabler R.A."/>
            <person name="He M."/>
            <person name="Dawson L."/>
            <person name="Martin M."/>
            <person name="Valiente E."/>
            <person name="Corton C."/>
            <person name="Lawley T.D."/>
            <person name="Sebaihia M."/>
            <person name="Quail M.A."/>
            <person name="Rose G."/>
            <person name="Gerding D.N."/>
            <person name="Gibert M."/>
            <person name="Popoff M.R."/>
            <person name="Parkhill J."/>
            <person name="Dougan G."/>
            <person name="Wren B.W."/>
        </authorList>
    </citation>
    <scope>NUCLEOTIDE SEQUENCE [LARGE SCALE GENOMIC DNA]</scope>
    <source>
        <strain evidence="7 8">CD196</strain>
    </source>
</reference>
<evidence type="ECO:0000313" key="8">
    <source>
        <dbReference type="Proteomes" id="UP000002068"/>
    </source>
</evidence>
<evidence type="ECO:0000259" key="6">
    <source>
        <dbReference type="PROSITE" id="PS50887"/>
    </source>
</evidence>